<organism evidence="1 2">
    <name type="scientific">Amphiplicatus metriothermophilus</name>
    <dbReference type="NCBI Taxonomy" id="1519374"/>
    <lineage>
        <taxon>Bacteria</taxon>
        <taxon>Pseudomonadati</taxon>
        <taxon>Pseudomonadota</taxon>
        <taxon>Alphaproteobacteria</taxon>
        <taxon>Parvularculales</taxon>
        <taxon>Parvularculaceae</taxon>
        <taxon>Amphiplicatus</taxon>
    </lineage>
</organism>
<sequence length="92" mass="10588">MKNRRGPFDSGVLTISYKELGTISIEEQIHALVEDGKALKEIYNVQFVKAARVKLFVTNEYGEIIKVRRPGGGYIHYMDTHHYRPACLDYDL</sequence>
<dbReference type="EMBL" id="FZQA01000009">
    <property type="protein sequence ID" value="SNT75691.1"/>
    <property type="molecule type" value="Genomic_DNA"/>
</dbReference>
<dbReference type="Proteomes" id="UP000198346">
    <property type="component" value="Unassembled WGS sequence"/>
</dbReference>
<accession>A0A239PZD6</accession>
<protein>
    <submittedName>
        <fullName evidence="1">Uncharacterized protein</fullName>
    </submittedName>
</protein>
<evidence type="ECO:0000313" key="2">
    <source>
        <dbReference type="Proteomes" id="UP000198346"/>
    </source>
</evidence>
<evidence type="ECO:0000313" key="1">
    <source>
        <dbReference type="EMBL" id="SNT75691.1"/>
    </source>
</evidence>
<reference evidence="1 2" key="1">
    <citation type="submission" date="2017-07" db="EMBL/GenBank/DDBJ databases">
        <authorList>
            <person name="Sun Z.S."/>
            <person name="Albrecht U."/>
            <person name="Echele G."/>
            <person name="Lee C.C."/>
        </authorList>
    </citation>
    <scope>NUCLEOTIDE SEQUENCE [LARGE SCALE GENOMIC DNA]</scope>
    <source>
        <strain evidence="1 2">CGMCC 1.12710</strain>
    </source>
</reference>
<proteinExistence type="predicted"/>
<dbReference type="AlphaFoldDB" id="A0A239PZD6"/>
<name>A0A239PZD6_9PROT</name>
<keyword evidence="2" id="KW-1185">Reference proteome</keyword>
<gene>
    <name evidence="1" type="ORF">SAMN06297382_2839</name>
</gene>